<name>A0A229NWN5_9BACL</name>
<dbReference type="SUPFAM" id="SSF117143">
    <property type="entry name" value="Flagellar hook protein flgE"/>
    <property type="match status" value="1"/>
</dbReference>
<proteinExistence type="inferred from homology"/>
<keyword evidence="6" id="KW-1185">Reference proteome</keyword>
<comment type="caution">
    <text evidence="5">The sequence shown here is derived from an EMBL/GenBank/DDBJ whole genome shotgun (WGS) entry which is preliminary data.</text>
</comment>
<dbReference type="GO" id="GO:0009288">
    <property type="term" value="C:bacterial-type flagellum"/>
    <property type="evidence" value="ECO:0007669"/>
    <property type="project" value="TreeGrafter"/>
</dbReference>
<feature type="domain" description="Flagellar hook protein FlgE/F/G-like D1" evidence="4">
    <location>
        <begin position="124"/>
        <end position="174"/>
    </location>
</feature>
<reference evidence="5 6" key="1">
    <citation type="submission" date="2017-07" db="EMBL/GenBank/DDBJ databases">
        <title>Paenibacillus herberti R33 genome sequencing and assembly.</title>
        <authorList>
            <person name="Su W."/>
        </authorList>
    </citation>
    <scope>NUCLEOTIDE SEQUENCE [LARGE SCALE GENOMIC DNA]</scope>
    <source>
        <strain evidence="5 6">R33</strain>
    </source>
</reference>
<dbReference type="Pfam" id="PF22692">
    <property type="entry name" value="LlgE_F_G_D1"/>
    <property type="match status" value="1"/>
</dbReference>
<accession>A0A229NWN5</accession>
<dbReference type="RefSeq" id="WP_089524977.1">
    <property type="nucleotide sequence ID" value="NZ_NMUQ01000002.1"/>
</dbReference>
<organism evidence="5 6">
    <name type="scientific">Paenibacillus herberti</name>
    <dbReference type="NCBI Taxonomy" id="1619309"/>
    <lineage>
        <taxon>Bacteria</taxon>
        <taxon>Bacillati</taxon>
        <taxon>Bacillota</taxon>
        <taxon>Bacilli</taxon>
        <taxon>Bacillales</taxon>
        <taxon>Paenibacillaceae</taxon>
        <taxon>Paenibacillus</taxon>
    </lineage>
</organism>
<keyword evidence="5" id="KW-0966">Cell projection</keyword>
<dbReference type="OrthoDB" id="9800375at2"/>
<dbReference type="InterPro" id="IPR019776">
    <property type="entry name" value="Flagellar_basal_body_rod_CS"/>
</dbReference>
<dbReference type="InterPro" id="IPR010930">
    <property type="entry name" value="Flg_bb/hook_C_dom"/>
</dbReference>
<keyword evidence="5" id="KW-0282">Flagellum</keyword>
<dbReference type="GO" id="GO:0071978">
    <property type="term" value="P:bacterial-type flagellum-dependent swarming motility"/>
    <property type="evidence" value="ECO:0007669"/>
    <property type="project" value="TreeGrafter"/>
</dbReference>
<dbReference type="InterPro" id="IPR001444">
    <property type="entry name" value="Flag_bb_rod_N"/>
</dbReference>
<dbReference type="InterPro" id="IPR037925">
    <property type="entry name" value="FlgE/F/G-like"/>
</dbReference>
<evidence type="ECO:0000256" key="1">
    <source>
        <dbReference type="ARBA" id="ARBA00009677"/>
    </source>
</evidence>
<comment type="similarity">
    <text evidence="1">Belongs to the flagella basal body rod proteins family.</text>
</comment>
<gene>
    <name evidence="5" type="ORF">CGZ75_14380</name>
</gene>
<dbReference type="InterPro" id="IPR053967">
    <property type="entry name" value="LlgE_F_G-like_D1"/>
</dbReference>
<dbReference type="EMBL" id="NMUQ01000002">
    <property type="protein sequence ID" value="OXM14155.1"/>
    <property type="molecule type" value="Genomic_DNA"/>
</dbReference>
<evidence type="ECO:0000259" key="4">
    <source>
        <dbReference type="Pfam" id="PF22692"/>
    </source>
</evidence>
<feature type="domain" description="Flagellar basal-body/hook protein C-terminal" evidence="3">
    <location>
        <begin position="237"/>
        <end position="281"/>
    </location>
</feature>
<protein>
    <submittedName>
        <fullName evidence="5">Flagellar basal body rod protein</fullName>
    </submittedName>
</protein>
<evidence type="ECO:0000313" key="6">
    <source>
        <dbReference type="Proteomes" id="UP000215145"/>
    </source>
</evidence>
<dbReference type="AlphaFoldDB" id="A0A229NWN5"/>
<dbReference type="Proteomes" id="UP000215145">
    <property type="component" value="Unassembled WGS sequence"/>
</dbReference>
<dbReference type="Pfam" id="PF06429">
    <property type="entry name" value="Flg_bbr_C"/>
    <property type="match status" value="1"/>
</dbReference>
<evidence type="ECO:0000259" key="2">
    <source>
        <dbReference type="Pfam" id="PF00460"/>
    </source>
</evidence>
<evidence type="ECO:0000313" key="5">
    <source>
        <dbReference type="EMBL" id="OXM14155.1"/>
    </source>
</evidence>
<keyword evidence="5" id="KW-0969">Cilium</keyword>
<dbReference type="PANTHER" id="PTHR30435">
    <property type="entry name" value="FLAGELLAR PROTEIN"/>
    <property type="match status" value="1"/>
</dbReference>
<feature type="domain" description="Flagellar basal body rod protein N-terminal" evidence="2">
    <location>
        <begin position="5"/>
        <end position="35"/>
    </location>
</feature>
<dbReference type="Pfam" id="PF00460">
    <property type="entry name" value="Flg_bb_rod"/>
    <property type="match status" value="1"/>
</dbReference>
<sequence length="286" mass="30548">MLRGMYTAAAGMIAQQRVHDTATTNIANLNTAGYKATNALNRSFPEMLLSLSGKNDLPVKQIGRISTGVLAEESIALQIQGDLNKTDSPSDFALVSEIPVPGVVFDASGKSVAEDGTVTYRPQAYFTVLNEDGEVRYTRGGEFSLTDDGALVTSSGSPVLGANNQPIVFPRGTSLESLKLDGNYRFLDAAGGDTGQSLLITRIDRVNDLVREGDGKFRLNGEGGTAAVAPGEGVEVRQGYTERSNVDPSQTMLNIMGAMRAYEANQKVIQFYDKSLEKAANEIGRV</sequence>
<evidence type="ECO:0000259" key="3">
    <source>
        <dbReference type="Pfam" id="PF06429"/>
    </source>
</evidence>
<dbReference type="PROSITE" id="PS00588">
    <property type="entry name" value="FLAGELLA_BB_ROD"/>
    <property type="match status" value="1"/>
</dbReference>
<dbReference type="PANTHER" id="PTHR30435:SF19">
    <property type="entry name" value="FLAGELLAR BASAL-BODY ROD PROTEIN FLGG"/>
    <property type="match status" value="1"/>
</dbReference>